<keyword evidence="3 6" id="KW-0378">Hydrolase</keyword>
<dbReference type="EMBL" id="KZ825067">
    <property type="protein sequence ID" value="RAH55924.1"/>
    <property type="molecule type" value="Genomic_DNA"/>
</dbReference>
<gene>
    <name evidence="6" type="ORF">BO85DRAFT_461015</name>
</gene>
<evidence type="ECO:0000256" key="3">
    <source>
        <dbReference type="ARBA" id="ARBA00022801"/>
    </source>
</evidence>
<evidence type="ECO:0000256" key="4">
    <source>
        <dbReference type="ARBA" id="ARBA00022833"/>
    </source>
</evidence>
<dbReference type="GO" id="GO:0046872">
    <property type="term" value="F:metal ion binding"/>
    <property type="evidence" value="ECO:0007669"/>
    <property type="project" value="UniProtKB-KW"/>
</dbReference>
<name>A0A8G1VJR6_9EURO</name>
<dbReference type="InterPro" id="IPR036866">
    <property type="entry name" value="RibonucZ/Hydroxyglut_hydro"/>
</dbReference>
<dbReference type="RefSeq" id="XP_025513846.1">
    <property type="nucleotide sequence ID" value="XM_025661754.1"/>
</dbReference>
<protein>
    <submittedName>
        <fullName evidence="6">Metallo-hydrolase/oxidoreductase</fullName>
    </submittedName>
</protein>
<keyword evidence="2" id="KW-0479">Metal-binding</keyword>
<keyword evidence="4" id="KW-0862">Zinc</keyword>
<dbReference type="Gene3D" id="3.60.15.10">
    <property type="entry name" value="Ribonuclease Z/Hydroxyacylglutathione hydrolase-like"/>
    <property type="match status" value="1"/>
</dbReference>
<accession>A0A8G1VJR6</accession>
<comment type="similarity">
    <text evidence="1">Belongs to the metallo-beta-lactamase superfamily.</text>
</comment>
<feature type="domain" description="Metallo-beta-lactamase" evidence="5">
    <location>
        <begin position="44"/>
        <end position="276"/>
    </location>
</feature>
<dbReference type="CDD" id="cd07730">
    <property type="entry name" value="metallo-hydrolase-like_MBL-fold"/>
    <property type="match status" value="1"/>
</dbReference>
<dbReference type="InterPro" id="IPR001279">
    <property type="entry name" value="Metallo-B-lactamas"/>
</dbReference>
<dbReference type="PANTHER" id="PTHR42978:SF4">
    <property type="entry name" value="METALLO-BETA-LACTAMASE DOMAIN-CONTAINING PROTEIN"/>
    <property type="match status" value="1"/>
</dbReference>
<organism evidence="6 7">
    <name type="scientific">Aspergillus piperis CBS 112811</name>
    <dbReference type="NCBI Taxonomy" id="1448313"/>
    <lineage>
        <taxon>Eukaryota</taxon>
        <taxon>Fungi</taxon>
        <taxon>Dikarya</taxon>
        <taxon>Ascomycota</taxon>
        <taxon>Pezizomycotina</taxon>
        <taxon>Eurotiomycetes</taxon>
        <taxon>Eurotiomycetidae</taxon>
        <taxon>Eurotiales</taxon>
        <taxon>Aspergillaceae</taxon>
        <taxon>Aspergillus</taxon>
        <taxon>Aspergillus subgen. Circumdati</taxon>
    </lineage>
</organism>
<dbReference type="PANTHER" id="PTHR42978">
    <property type="entry name" value="QUORUM-QUENCHING LACTONASE YTNP-RELATED-RELATED"/>
    <property type="match status" value="1"/>
</dbReference>
<reference evidence="6 7" key="1">
    <citation type="submission" date="2018-02" db="EMBL/GenBank/DDBJ databases">
        <title>The genomes of Aspergillus section Nigri reveals drivers in fungal speciation.</title>
        <authorList>
            <consortium name="DOE Joint Genome Institute"/>
            <person name="Vesth T.C."/>
            <person name="Nybo J."/>
            <person name="Theobald S."/>
            <person name="Brandl J."/>
            <person name="Frisvad J.C."/>
            <person name="Nielsen K.F."/>
            <person name="Lyhne E.K."/>
            <person name="Kogle M.E."/>
            <person name="Kuo A."/>
            <person name="Riley R."/>
            <person name="Clum A."/>
            <person name="Nolan M."/>
            <person name="Lipzen A."/>
            <person name="Salamov A."/>
            <person name="Henrissat B."/>
            <person name="Wiebenga A."/>
            <person name="De vries R.P."/>
            <person name="Grigoriev I.V."/>
            <person name="Mortensen U.H."/>
            <person name="Andersen M.R."/>
            <person name="Baker S.E."/>
        </authorList>
    </citation>
    <scope>NUCLEOTIDE SEQUENCE [LARGE SCALE GENOMIC DNA]</scope>
    <source>
        <strain evidence="6 7">CBS 112811</strain>
    </source>
</reference>
<keyword evidence="7" id="KW-1185">Reference proteome</keyword>
<dbReference type="AlphaFoldDB" id="A0A8G1VJR6"/>
<sequence>MSDFDRELPETAAFVDVKLLNGGSMTAHYHKLHAGEPAVEFRMYNWAFYIYHPGQQRHIIWDLGFSSRHIQDPDDYPPAVAEGPFVEAQFQAPSKSISDQIQHRSGVSPDQIDTIIFSHAHFDHCRPISRTFRNAVAWFGPGTREFCTPGHLADPTSFWDGRFFDPEDRATERWQTFLGPWMPFGPFPHALDFLGDGSLWIIQAPGHMPGNLCACARLASGDWILLGSDCCHSRALLDGVKDFARFPLPGGTHFCLHTDLDAARDTVARVRYLETHRGVHVALAHDTSFIEDKQDTVLLSLLDEEGLDGWGAVIREQRPI</sequence>
<dbReference type="InterPro" id="IPR051013">
    <property type="entry name" value="MBL_superfamily_lactonases"/>
</dbReference>
<evidence type="ECO:0000313" key="6">
    <source>
        <dbReference type="EMBL" id="RAH55924.1"/>
    </source>
</evidence>
<dbReference type="SMART" id="SM00849">
    <property type="entry name" value="Lactamase_B"/>
    <property type="match status" value="1"/>
</dbReference>
<dbReference type="GO" id="GO:0016787">
    <property type="term" value="F:hydrolase activity"/>
    <property type="evidence" value="ECO:0007669"/>
    <property type="project" value="UniProtKB-KW"/>
</dbReference>
<evidence type="ECO:0000313" key="7">
    <source>
        <dbReference type="Proteomes" id="UP000249526"/>
    </source>
</evidence>
<dbReference type="Proteomes" id="UP000249526">
    <property type="component" value="Unassembled WGS sequence"/>
</dbReference>
<dbReference type="GeneID" id="37165156"/>
<evidence type="ECO:0000259" key="5">
    <source>
        <dbReference type="SMART" id="SM00849"/>
    </source>
</evidence>
<evidence type="ECO:0000256" key="2">
    <source>
        <dbReference type="ARBA" id="ARBA00022723"/>
    </source>
</evidence>
<proteinExistence type="inferred from homology"/>
<evidence type="ECO:0000256" key="1">
    <source>
        <dbReference type="ARBA" id="ARBA00007749"/>
    </source>
</evidence>
<dbReference type="SUPFAM" id="SSF56281">
    <property type="entry name" value="Metallo-hydrolase/oxidoreductase"/>
    <property type="match status" value="1"/>
</dbReference>